<evidence type="ECO:0000256" key="8">
    <source>
        <dbReference type="ARBA" id="ARBA00043264"/>
    </source>
</evidence>
<dbReference type="SUPFAM" id="SSF52540">
    <property type="entry name" value="P-loop containing nucleoside triphosphate hydrolases"/>
    <property type="match status" value="1"/>
</dbReference>
<evidence type="ECO:0000256" key="3">
    <source>
        <dbReference type="ARBA" id="ARBA00022741"/>
    </source>
</evidence>
<keyword evidence="5" id="KW-0653">Protein transport</keyword>
<dbReference type="InterPro" id="IPR036640">
    <property type="entry name" value="ABC1_TM_sf"/>
</dbReference>
<accession>A0A419N4W8</accession>
<feature type="domain" description="Peptidase C39" evidence="12">
    <location>
        <begin position="11"/>
        <end position="130"/>
    </location>
</feature>
<keyword evidence="3" id="KW-0547">Nucleotide-binding</keyword>
<dbReference type="Pfam" id="PF00664">
    <property type="entry name" value="ABC_membrane"/>
    <property type="match status" value="1"/>
</dbReference>
<dbReference type="AlphaFoldDB" id="A0A419N4W8"/>
<dbReference type="CDD" id="cd03228">
    <property type="entry name" value="ABCC_MRP_Like"/>
    <property type="match status" value="1"/>
</dbReference>
<dbReference type="InterPro" id="IPR003439">
    <property type="entry name" value="ABC_transporter-like_ATP-bd"/>
</dbReference>
<keyword evidence="8" id="KW-0080">Bacteriocin transport</keyword>
<feature type="domain" description="ABC transmembrane type-1" evidence="11">
    <location>
        <begin position="171"/>
        <end position="445"/>
    </location>
</feature>
<comment type="caution">
    <text evidence="13">The sequence shown here is derived from an EMBL/GenBank/DDBJ whole genome shotgun (WGS) entry which is preliminary data.</text>
</comment>
<dbReference type="Gene3D" id="3.90.70.10">
    <property type="entry name" value="Cysteine proteinases"/>
    <property type="match status" value="1"/>
</dbReference>
<dbReference type="InterPro" id="IPR039421">
    <property type="entry name" value="Type_1_exporter"/>
</dbReference>
<dbReference type="PROSITE" id="PS50929">
    <property type="entry name" value="ABC_TM1F"/>
    <property type="match status" value="1"/>
</dbReference>
<sequence>MNNSIPAMVFQSEINECGLACIAMLAETQGVEISLASLREKHPISVHGTSLDKLSDILTELNIPTYPVLFDFDELNALPLPCILHYGAGHYVILAYRKGRHVCVMNPGVGQQFLSIDALKRDISGYALVIDEEITTHRPNEKNKSRGSSFFSCMSLRQTAKVRGIYTLMTLTLLISLTLFVMPVMVSQAINNVYTSAGQQDFPYGLFLLVFVISTALALSVRWVTERHIKHFSFLNSTSGFSRLLNNPLRFFERRAPGDIFSRFTAWEAAAGRKIELDNSLRTDWLVGLLAFSVLGYMNLSLALVSFAGVTAMGLVSVWAIYRDRFYTQTLQIRTAEQNEFILETLQGFNTIKSSGLVELRKKGFAKLTYSLFSCVRDKNVYEQVKNSIYQLVGSLEMVFFMLLALPLLKDGRLSLGDFFAYSFVRQIFSSYITKIFFSVIQKNQLQVIDNRAEDIFPSAGDQVSKPEASIAVTAFNHSLEYRNLSFRYDSVDTTLQNVSLCIPKGQMLAITGNSGAGKSTLIKVMSGGLNPESGEIQADGVSVTASAISSLFYLLSQDDILFNASVAENISLFDPNFDRSKLEYMSELLKALDMGDIVDKLPGGMMAKIRESYTGLSLGQRQRLLLARAMYSNRPVVVLDEPTANLDDDTAFTVANALISHCRNEGKTLIVVTHNTAILPLFDHACCIEQGRLVRRSPALSDMNPL</sequence>
<dbReference type="PROSITE" id="PS50990">
    <property type="entry name" value="PEPTIDASE_C39"/>
    <property type="match status" value="1"/>
</dbReference>
<dbReference type="InterPro" id="IPR005074">
    <property type="entry name" value="Peptidase_C39"/>
</dbReference>
<keyword evidence="2 9" id="KW-0812">Transmembrane</keyword>
<protein>
    <submittedName>
        <fullName evidence="13">ATP-binding cassette domain-containing protein</fullName>
    </submittedName>
</protein>
<dbReference type="OrthoDB" id="6828292at2"/>
<evidence type="ECO:0000256" key="5">
    <source>
        <dbReference type="ARBA" id="ARBA00022927"/>
    </source>
</evidence>
<evidence type="ECO:0000256" key="2">
    <source>
        <dbReference type="ARBA" id="ARBA00022692"/>
    </source>
</evidence>
<evidence type="ECO:0000256" key="7">
    <source>
        <dbReference type="ARBA" id="ARBA00023136"/>
    </source>
</evidence>
<dbReference type="GO" id="GO:0034040">
    <property type="term" value="F:ATPase-coupled lipid transmembrane transporter activity"/>
    <property type="evidence" value="ECO:0007669"/>
    <property type="project" value="TreeGrafter"/>
</dbReference>
<evidence type="ECO:0000313" key="13">
    <source>
        <dbReference type="EMBL" id="RJT40128.1"/>
    </source>
</evidence>
<dbReference type="GO" id="GO:0015031">
    <property type="term" value="P:protein transport"/>
    <property type="evidence" value="ECO:0007669"/>
    <property type="project" value="UniProtKB-KW"/>
</dbReference>
<dbReference type="GO" id="GO:0016887">
    <property type="term" value="F:ATP hydrolysis activity"/>
    <property type="evidence" value="ECO:0007669"/>
    <property type="project" value="InterPro"/>
</dbReference>
<evidence type="ECO:0000256" key="6">
    <source>
        <dbReference type="ARBA" id="ARBA00022989"/>
    </source>
</evidence>
<evidence type="ECO:0000259" key="11">
    <source>
        <dbReference type="PROSITE" id="PS50929"/>
    </source>
</evidence>
<dbReference type="EMBL" id="RAHH01000026">
    <property type="protein sequence ID" value="RJT40128.1"/>
    <property type="molecule type" value="Genomic_DNA"/>
</dbReference>
<dbReference type="GO" id="GO:0005886">
    <property type="term" value="C:plasma membrane"/>
    <property type="evidence" value="ECO:0007669"/>
    <property type="project" value="UniProtKB-SubCell"/>
</dbReference>
<dbReference type="GO" id="GO:0140359">
    <property type="term" value="F:ABC-type transporter activity"/>
    <property type="evidence" value="ECO:0007669"/>
    <property type="project" value="InterPro"/>
</dbReference>
<dbReference type="PROSITE" id="PS50893">
    <property type="entry name" value="ABC_TRANSPORTER_2"/>
    <property type="match status" value="1"/>
</dbReference>
<evidence type="ECO:0000259" key="12">
    <source>
        <dbReference type="PROSITE" id="PS50990"/>
    </source>
</evidence>
<dbReference type="SUPFAM" id="SSF90123">
    <property type="entry name" value="ABC transporter transmembrane region"/>
    <property type="match status" value="1"/>
</dbReference>
<dbReference type="PANTHER" id="PTHR24221:SF654">
    <property type="entry name" value="ATP-BINDING CASSETTE SUB-FAMILY B MEMBER 6"/>
    <property type="match status" value="1"/>
</dbReference>
<dbReference type="InterPro" id="IPR017871">
    <property type="entry name" value="ABC_transporter-like_CS"/>
</dbReference>
<evidence type="ECO:0000259" key="10">
    <source>
        <dbReference type="PROSITE" id="PS50893"/>
    </source>
</evidence>
<feature type="transmembrane region" description="Helical" evidence="9">
    <location>
        <begin position="304"/>
        <end position="322"/>
    </location>
</feature>
<evidence type="ECO:0000256" key="4">
    <source>
        <dbReference type="ARBA" id="ARBA00022840"/>
    </source>
</evidence>
<feature type="domain" description="ABC transporter" evidence="10">
    <location>
        <begin position="480"/>
        <end position="707"/>
    </location>
</feature>
<gene>
    <name evidence="13" type="ORF">D6C13_19375</name>
</gene>
<dbReference type="InterPro" id="IPR003593">
    <property type="entry name" value="AAA+_ATPase"/>
</dbReference>
<keyword evidence="7 9" id="KW-0472">Membrane</keyword>
<feature type="transmembrane region" description="Helical" evidence="9">
    <location>
        <begin position="202"/>
        <end position="224"/>
    </location>
</feature>
<organism evidence="13 14">
    <name type="scientific">Rahnella woolbedingensis</name>
    <dbReference type="NCBI Taxonomy" id="1510574"/>
    <lineage>
        <taxon>Bacteria</taxon>
        <taxon>Pseudomonadati</taxon>
        <taxon>Pseudomonadota</taxon>
        <taxon>Gammaproteobacteria</taxon>
        <taxon>Enterobacterales</taxon>
        <taxon>Yersiniaceae</taxon>
        <taxon>Rahnella</taxon>
    </lineage>
</organism>
<evidence type="ECO:0000256" key="9">
    <source>
        <dbReference type="SAM" id="Phobius"/>
    </source>
</evidence>
<dbReference type="GO" id="GO:0006508">
    <property type="term" value="P:proteolysis"/>
    <property type="evidence" value="ECO:0007669"/>
    <property type="project" value="InterPro"/>
</dbReference>
<dbReference type="InterPro" id="IPR027417">
    <property type="entry name" value="P-loop_NTPase"/>
</dbReference>
<evidence type="ECO:0000256" key="1">
    <source>
        <dbReference type="ARBA" id="ARBA00004651"/>
    </source>
</evidence>
<keyword evidence="5" id="KW-0813">Transport</keyword>
<dbReference type="InterPro" id="IPR011527">
    <property type="entry name" value="ABC1_TM_dom"/>
</dbReference>
<dbReference type="Proteomes" id="UP000284908">
    <property type="component" value="Unassembled WGS sequence"/>
</dbReference>
<feature type="transmembrane region" description="Helical" evidence="9">
    <location>
        <begin position="164"/>
        <end position="190"/>
    </location>
</feature>
<keyword evidence="14" id="KW-1185">Reference proteome</keyword>
<name>A0A419N4W8_9GAMM</name>
<reference evidence="13 14" key="1">
    <citation type="submission" date="2018-09" db="EMBL/GenBank/DDBJ databases">
        <authorList>
            <person name="Le Fleche-Mateos A."/>
        </authorList>
    </citation>
    <scope>NUCLEOTIDE SEQUENCE [LARGE SCALE GENOMIC DNA]</scope>
    <source>
        <strain evidence="13 14">DSM 27399</strain>
    </source>
</reference>
<dbReference type="Pfam" id="PF03412">
    <property type="entry name" value="Peptidase_C39"/>
    <property type="match status" value="1"/>
</dbReference>
<dbReference type="Pfam" id="PF00005">
    <property type="entry name" value="ABC_tran"/>
    <property type="match status" value="1"/>
</dbReference>
<proteinExistence type="predicted"/>
<comment type="subcellular location">
    <subcellularLocation>
        <location evidence="1">Cell membrane</location>
        <topology evidence="1">Multi-pass membrane protein</topology>
    </subcellularLocation>
</comment>
<dbReference type="PANTHER" id="PTHR24221">
    <property type="entry name" value="ATP-BINDING CASSETTE SUB-FAMILY B"/>
    <property type="match status" value="1"/>
</dbReference>
<dbReference type="PROSITE" id="PS00211">
    <property type="entry name" value="ABC_TRANSPORTER_1"/>
    <property type="match status" value="1"/>
</dbReference>
<dbReference type="SMART" id="SM00382">
    <property type="entry name" value="AAA"/>
    <property type="match status" value="1"/>
</dbReference>
<dbReference type="Gene3D" id="3.40.50.300">
    <property type="entry name" value="P-loop containing nucleotide triphosphate hydrolases"/>
    <property type="match status" value="1"/>
</dbReference>
<dbReference type="Gene3D" id="1.20.1560.10">
    <property type="entry name" value="ABC transporter type 1, transmembrane domain"/>
    <property type="match status" value="1"/>
</dbReference>
<keyword evidence="6 9" id="KW-1133">Transmembrane helix</keyword>
<dbReference type="GO" id="GO:0043213">
    <property type="term" value="P:bacteriocin transport"/>
    <property type="evidence" value="ECO:0007669"/>
    <property type="project" value="UniProtKB-KW"/>
</dbReference>
<dbReference type="RefSeq" id="WP_120134304.1">
    <property type="nucleotide sequence ID" value="NZ_RAHH01000026.1"/>
</dbReference>
<keyword evidence="4 13" id="KW-0067">ATP-binding</keyword>
<dbReference type="GO" id="GO:0005524">
    <property type="term" value="F:ATP binding"/>
    <property type="evidence" value="ECO:0007669"/>
    <property type="project" value="UniProtKB-KW"/>
</dbReference>
<evidence type="ECO:0000313" key="14">
    <source>
        <dbReference type="Proteomes" id="UP000284908"/>
    </source>
</evidence>
<dbReference type="GO" id="GO:0008233">
    <property type="term" value="F:peptidase activity"/>
    <property type="evidence" value="ECO:0007669"/>
    <property type="project" value="InterPro"/>
</dbReference>